<dbReference type="InterPro" id="IPR029787">
    <property type="entry name" value="Nucleotide_cyclase"/>
</dbReference>
<dbReference type="InterPro" id="IPR035965">
    <property type="entry name" value="PAS-like_dom_sf"/>
</dbReference>
<dbReference type="SUPFAM" id="SSF55785">
    <property type="entry name" value="PYP-like sensor domain (PAS domain)"/>
    <property type="match status" value="1"/>
</dbReference>
<dbReference type="InterPro" id="IPR001610">
    <property type="entry name" value="PAC"/>
</dbReference>
<dbReference type="RefSeq" id="WP_310068032.1">
    <property type="nucleotide sequence ID" value="NZ_JAVDVX010000001.1"/>
</dbReference>
<dbReference type="Proteomes" id="UP001253595">
    <property type="component" value="Unassembled WGS sequence"/>
</dbReference>
<comment type="caution">
    <text evidence="4">The sequence shown here is derived from an EMBL/GenBank/DDBJ whole genome shotgun (WGS) entry which is preliminary data.</text>
</comment>
<dbReference type="InterPro" id="IPR029016">
    <property type="entry name" value="GAF-like_dom_sf"/>
</dbReference>
<dbReference type="Pfam" id="PF13185">
    <property type="entry name" value="GAF_2"/>
    <property type="match status" value="1"/>
</dbReference>
<dbReference type="PROSITE" id="PS50113">
    <property type="entry name" value="PAC"/>
    <property type="match status" value="1"/>
</dbReference>
<accession>A0ABU1UTC6</accession>
<organism evidence="4 5">
    <name type="scientific">Cellvibrio fibrivorans</name>
    <dbReference type="NCBI Taxonomy" id="126350"/>
    <lineage>
        <taxon>Bacteria</taxon>
        <taxon>Pseudomonadati</taxon>
        <taxon>Pseudomonadota</taxon>
        <taxon>Gammaproteobacteria</taxon>
        <taxon>Cellvibrionales</taxon>
        <taxon>Cellvibrionaceae</taxon>
        <taxon>Cellvibrio</taxon>
    </lineage>
</organism>
<dbReference type="NCBIfam" id="TIGR00229">
    <property type="entry name" value="sensory_box"/>
    <property type="match status" value="1"/>
</dbReference>
<reference evidence="4 5" key="1">
    <citation type="submission" date="2023-07" db="EMBL/GenBank/DDBJ databases">
        <title>Sorghum-associated microbial communities from plants grown in Nebraska, USA.</title>
        <authorList>
            <person name="Schachtman D."/>
        </authorList>
    </citation>
    <scope>NUCLEOTIDE SEQUENCE [LARGE SCALE GENOMIC DNA]</scope>
    <source>
        <strain evidence="4 5">BE190</strain>
    </source>
</reference>
<keyword evidence="5" id="KW-1185">Reference proteome</keyword>
<gene>
    <name evidence="4" type="ORF">J2X05_000423</name>
</gene>
<dbReference type="Pfam" id="PF00990">
    <property type="entry name" value="GGDEF"/>
    <property type="match status" value="1"/>
</dbReference>
<feature type="domain" description="PAS" evidence="1">
    <location>
        <begin position="214"/>
        <end position="284"/>
    </location>
</feature>
<evidence type="ECO:0000313" key="4">
    <source>
        <dbReference type="EMBL" id="MDR7088420.1"/>
    </source>
</evidence>
<dbReference type="InterPro" id="IPR000014">
    <property type="entry name" value="PAS"/>
</dbReference>
<dbReference type="NCBIfam" id="TIGR00254">
    <property type="entry name" value="GGDEF"/>
    <property type="match status" value="1"/>
</dbReference>
<dbReference type="SUPFAM" id="SSF55781">
    <property type="entry name" value="GAF domain-like"/>
    <property type="match status" value="1"/>
</dbReference>
<dbReference type="SMART" id="SM00091">
    <property type="entry name" value="PAS"/>
    <property type="match status" value="1"/>
</dbReference>
<proteinExistence type="predicted"/>
<dbReference type="SMART" id="SM00267">
    <property type="entry name" value="GGDEF"/>
    <property type="match status" value="1"/>
</dbReference>
<dbReference type="InterPro" id="IPR000700">
    <property type="entry name" value="PAS-assoc_C"/>
</dbReference>
<evidence type="ECO:0000313" key="5">
    <source>
        <dbReference type="Proteomes" id="UP001253595"/>
    </source>
</evidence>
<evidence type="ECO:0000259" key="3">
    <source>
        <dbReference type="PROSITE" id="PS50887"/>
    </source>
</evidence>
<dbReference type="Gene3D" id="3.30.450.20">
    <property type="entry name" value="PAS domain"/>
    <property type="match status" value="1"/>
</dbReference>
<dbReference type="Pfam" id="PF00989">
    <property type="entry name" value="PAS"/>
    <property type="match status" value="1"/>
</dbReference>
<dbReference type="EMBL" id="JAVDVX010000001">
    <property type="protein sequence ID" value="MDR7088420.1"/>
    <property type="molecule type" value="Genomic_DNA"/>
</dbReference>
<protein>
    <submittedName>
        <fullName evidence="4">Diguanylate cyclase (GGDEF)-like protein/PAS domain S-box-containing protein</fullName>
    </submittedName>
</protein>
<dbReference type="Gene3D" id="3.30.450.40">
    <property type="match status" value="1"/>
</dbReference>
<feature type="domain" description="GGDEF" evidence="3">
    <location>
        <begin position="377"/>
        <end position="506"/>
    </location>
</feature>
<evidence type="ECO:0000259" key="1">
    <source>
        <dbReference type="PROSITE" id="PS50112"/>
    </source>
</evidence>
<dbReference type="PROSITE" id="PS50112">
    <property type="entry name" value="PAS"/>
    <property type="match status" value="1"/>
</dbReference>
<dbReference type="PANTHER" id="PTHR44757">
    <property type="entry name" value="DIGUANYLATE CYCLASE DGCP"/>
    <property type="match status" value="1"/>
</dbReference>
<dbReference type="PROSITE" id="PS50887">
    <property type="entry name" value="GGDEF"/>
    <property type="match status" value="1"/>
</dbReference>
<feature type="domain" description="PAC" evidence="2">
    <location>
        <begin position="293"/>
        <end position="345"/>
    </location>
</feature>
<dbReference type="InterPro" id="IPR003018">
    <property type="entry name" value="GAF"/>
</dbReference>
<name>A0ABU1UTC6_9GAMM</name>
<dbReference type="PANTHER" id="PTHR44757:SF2">
    <property type="entry name" value="BIOFILM ARCHITECTURE MAINTENANCE PROTEIN MBAA"/>
    <property type="match status" value="1"/>
</dbReference>
<dbReference type="InterPro" id="IPR000160">
    <property type="entry name" value="GGDEF_dom"/>
</dbReference>
<dbReference type="SMART" id="SM00086">
    <property type="entry name" value="PAC"/>
    <property type="match status" value="1"/>
</dbReference>
<dbReference type="CDD" id="cd00130">
    <property type="entry name" value="PAS"/>
    <property type="match status" value="1"/>
</dbReference>
<dbReference type="SMART" id="SM00065">
    <property type="entry name" value="GAF"/>
    <property type="match status" value="1"/>
</dbReference>
<dbReference type="CDD" id="cd01949">
    <property type="entry name" value="GGDEF"/>
    <property type="match status" value="1"/>
</dbReference>
<dbReference type="Gene3D" id="3.30.70.270">
    <property type="match status" value="1"/>
</dbReference>
<evidence type="ECO:0000259" key="2">
    <source>
        <dbReference type="PROSITE" id="PS50113"/>
    </source>
</evidence>
<dbReference type="InterPro" id="IPR013767">
    <property type="entry name" value="PAS_fold"/>
</dbReference>
<dbReference type="InterPro" id="IPR043128">
    <property type="entry name" value="Rev_trsase/Diguanyl_cyclase"/>
</dbReference>
<dbReference type="InterPro" id="IPR052155">
    <property type="entry name" value="Biofilm_reg_signaling"/>
</dbReference>
<dbReference type="SUPFAM" id="SSF55073">
    <property type="entry name" value="Nucleotide cyclase"/>
    <property type="match status" value="1"/>
</dbReference>
<sequence length="506" mass="56282">MNNFYIALAALFGVVVVIAAAVHINRVNLKLRNMVRLMRRADVWQRGHNHVLAQIAADDSLEEVLMGIIVGVEHIRPEMTCSILLVDRKTNRLRVVAAPNLPAFYNDAVDGLPADQGIGSCGTAVITGERVIVRDIQKDPSWVGVKELAAKAGLVSCWSEPIINRHGQVLGTFAIYQGQAAEPTLEDIKLIEESAYLAEIAIERKLSLEALRESEERHRLLADNAQDVIWTMDLNGRFTYVSPSVEKLRGYTASEAMQQTLEETLTPESVEKVKAAVGKTIAAVKANQPFPDFVAELDHRCKDGSTVCAEIRTSGIYDADGNFIGIVGVSRDITERKKSEEKIRYMAQHDSLTGLPNRALFADRLQQALSYCKRHQRALAVMLLDLDKFKPVNDHYGHALGDELLKQVAQRLLACVRTSDTVARIGGDEFVILLHQMDDLNQARVVSEKIQLVLSEIFLIEEYPIQIGCSIGTAFYPQDGADPLELTKIADQRMYQHKHKTPEAVR</sequence>